<reference evidence="4 5" key="1">
    <citation type="submission" date="2017-02" db="EMBL/GenBank/DDBJ databases">
        <title>The new phylogeny of genus Mycobacterium.</title>
        <authorList>
            <person name="Tortoli E."/>
            <person name="Trovato A."/>
            <person name="Cirillo D.M."/>
        </authorList>
    </citation>
    <scope>NUCLEOTIDE SEQUENCE [LARGE SCALE GENOMIC DNA]</scope>
    <source>
        <strain evidence="4 5">DSM 45057</strain>
    </source>
</reference>
<dbReference type="InterPro" id="IPR012349">
    <property type="entry name" value="Split_barrel_FMN-bd"/>
</dbReference>
<dbReference type="SUPFAM" id="SSF50475">
    <property type="entry name" value="FMN-binding split barrel"/>
    <property type="match status" value="1"/>
</dbReference>
<evidence type="ECO:0000313" key="4">
    <source>
        <dbReference type="EMBL" id="ORA14875.1"/>
    </source>
</evidence>
<keyword evidence="2" id="KW-0560">Oxidoreductase</keyword>
<sequence length="151" mass="17199">MSLMHQLEQVAMRLLPLHNSIYQKSNGRLGHRIPGMPNSLLLHTVGAKSGRPRTTTLSYARDGDSYLIVASNGGADRYPGWYHNLRNRPECEINVGPRRFAVTARRIAPDDPDYPRLWQLANKNNGNRYNGYQHQTSRPIHIFALTPQRAE</sequence>
<evidence type="ECO:0000256" key="2">
    <source>
        <dbReference type="ARBA" id="ARBA00023002"/>
    </source>
</evidence>
<evidence type="ECO:0000256" key="3">
    <source>
        <dbReference type="ARBA" id="ARBA00049106"/>
    </source>
</evidence>
<name>A0A1W9ZGZ3_MYCAN</name>
<dbReference type="PANTHER" id="PTHR39428">
    <property type="entry name" value="F420H(2)-DEPENDENT QUINONE REDUCTASE RV1261C"/>
    <property type="match status" value="1"/>
</dbReference>
<evidence type="ECO:0000256" key="1">
    <source>
        <dbReference type="ARBA" id="ARBA00008710"/>
    </source>
</evidence>
<proteinExistence type="inferred from homology"/>
<comment type="caution">
    <text evidence="4">The sequence shown here is derived from an EMBL/GenBank/DDBJ whole genome shotgun (WGS) entry which is preliminary data.</text>
</comment>
<dbReference type="Gene3D" id="2.30.110.10">
    <property type="entry name" value="Electron Transport, Fmn-binding Protein, Chain A"/>
    <property type="match status" value="1"/>
</dbReference>
<dbReference type="Proteomes" id="UP000192284">
    <property type="component" value="Unassembled WGS sequence"/>
</dbReference>
<dbReference type="GO" id="GO:0005886">
    <property type="term" value="C:plasma membrane"/>
    <property type="evidence" value="ECO:0007669"/>
    <property type="project" value="TreeGrafter"/>
</dbReference>
<dbReference type="RefSeq" id="WP_083115470.1">
    <property type="nucleotide sequence ID" value="NZ_JACKTS010000023.1"/>
</dbReference>
<comment type="similarity">
    <text evidence="1">Belongs to the F420H(2)-dependent quinone reductase family.</text>
</comment>
<gene>
    <name evidence="4" type="ORF">BST12_22540</name>
</gene>
<dbReference type="EMBL" id="MVHE01000054">
    <property type="protein sequence ID" value="ORA14875.1"/>
    <property type="molecule type" value="Genomic_DNA"/>
</dbReference>
<dbReference type="GO" id="GO:0016491">
    <property type="term" value="F:oxidoreductase activity"/>
    <property type="evidence" value="ECO:0007669"/>
    <property type="project" value="UniProtKB-KW"/>
</dbReference>
<protein>
    <submittedName>
        <fullName evidence="4">Nitroreductase</fullName>
    </submittedName>
</protein>
<organism evidence="4 5">
    <name type="scientific">Mycobacterium angelicum</name>
    <dbReference type="NCBI Taxonomy" id="470074"/>
    <lineage>
        <taxon>Bacteria</taxon>
        <taxon>Bacillati</taxon>
        <taxon>Actinomycetota</taxon>
        <taxon>Actinomycetes</taxon>
        <taxon>Mycobacteriales</taxon>
        <taxon>Mycobacteriaceae</taxon>
        <taxon>Mycobacterium</taxon>
    </lineage>
</organism>
<dbReference type="PANTHER" id="PTHR39428:SF1">
    <property type="entry name" value="F420H(2)-DEPENDENT QUINONE REDUCTASE RV1261C"/>
    <property type="match status" value="1"/>
</dbReference>
<dbReference type="NCBIfam" id="TIGR00026">
    <property type="entry name" value="hi_GC_TIGR00026"/>
    <property type="match status" value="1"/>
</dbReference>
<dbReference type="InterPro" id="IPR004378">
    <property type="entry name" value="F420H2_quin_Rdtase"/>
</dbReference>
<dbReference type="OrthoDB" id="8225825at2"/>
<accession>A0A1W9ZGZ3</accession>
<dbReference type="GO" id="GO:0070967">
    <property type="term" value="F:coenzyme F420 binding"/>
    <property type="evidence" value="ECO:0007669"/>
    <property type="project" value="TreeGrafter"/>
</dbReference>
<keyword evidence="5" id="KW-1185">Reference proteome</keyword>
<evidence type="ECO:0000313" key="5">
    <source>
        <dbReference type="Proteomes" id="UP000192284"/>
    </source>
</evidence>
<comment type="catalytic activity">
    <reaction evidence="3">
        <text>oxidized coenzyme F420-(gamma-L-Glu)(n) + a quinol + H(+) = reduced coenzyme F420-(gamma-L-Glu)(n) + a quinone</text>
        <dbReference type="Rhea" id="RHEA:39663"/>
        <dbReference type="Rhea" id="RHEA-COMP:12939"/>
        <dbReference type="Rhea" id="RHEA-COMP:14378"/>
        <dbReference type="ChEBI" id="CHEBI:15378"/>
        <dbReference type="ChEBI" id="CHEBI:24646"/>
        <dbReference type="ChEBI" id="CHEBI:132124"/>
        <dbReference type="ChEBI" id="CHEBI:133980"/>
        <dbReference type="ChEBI" id="CHEBI:139511"/>
    </reaction>
</comment>
<dbReference type="AlphaFoldDB" id="A0A1W9ZGZ3"/>
<dbReference type="Pfam" id="PF04075">
    <property type="entry name" value="F420H2_quin_red"/>
    <property type="match status" value="1"/>
</dbReference>